<dbReference type="Pfam" id="PF04468">
    <property type="entry name" value="PSP1"/>
    <property type="match status" value="1"/>
</dbReference>
<dbReference type="PANTHER" id="PTHR43830:SF3">
    <property type="entry name" value="PROTEIN PSP1"/>
    <property type="match status" value="1"/>
</dbReference>
<feature type="region of interest" description="Disordered" evidence="1">
    <location>
        <begin position="525"/>
        <end position="564"/>
    </location>
</feature>
<feature type="region of interest" description="Disordered" evidence="1">
    <location>
        <begin position="206"/>
        <end position="231"/>
    </location>
</feature>
<feature type="compositionally biased region" description="Low complexity" evidence="1">
    <location>
        <begin position="31"/>
        <end position="53"/>
    </location>
</feature>
<name>A0A2N8UKY8_9BASI</name>
<feature type="compositionally biased region" description="Low complexity" evidence="1">
    <location>
        <begin position="855"/>
        <end position="868"/>
    </location>
</feature>
<dbReference type="Proteomes" id="UP000239563">
    <property type="component" value="Chromosome XVIII"/>
</dbReference>
<feature type="compositionally biased region" description="Low complexity" evidence="1">
    <location>
        <begin position="551"/>
        <end position="560"/>
    </location>
</feature>
<feature type="domain" description="PSP1 C-terminal" evidence="2">
    <location>
        <begin position="889"/>
        <end position="974"/>
    </location>
</feature>
<evidence type="ECO:0000256" key="1">
    <source>
        <dbReference type="SAM" id="MobiDB-lite"/>
    </source>
</evidence>
<dbReference type="EMBL" id="LT795071">
    <property type="protein sequence ID" value="SJX65575.1"/>
    <property type="molecule type" value="Genomic_DNA"/>
</dbReference>
<dbReference type="PANTHER" id="PTHR43830">
    <property type="entry name" value="PROTEIN PSP1"/>
    <property type="match status" value="1"/>
</dbReference>
<feature type="compositionally biased region" description="Polar residues" evidence="1">
    <location>
        <begin position="315"/>
        <end position="324"/>
    </location>
</feature>
<evidence type="ECO:0000313" key="3">
    <source>
        <dbReference type="EMBL" id="SJX65575.1"/>
    </source>
</evidence>
<gene>
    <name evidence="3" type="ORF">SRS1_16202</name>
</gene>
<feature type="region of interest" description="Disordered" evidence="1">
    <location>
        <begin position="404"/>
        <end position="492"/>
    </location>
</feature>
<reference evidence="3 4" key="1">
    <citation type="submission" date="2017-02" db="EMBL/GenBank/DDBJ databases">
        <authorList>
            <person name="Peterson S.W."/>
        </authorList>
    </citation>
    <scope>NUCLEOTIDE SEQUENCE [LARGE SCALE GENOMIC DNA]</scope>
    <source>
        <strain evidence="3 4">SRS1_H2-8</strain>
    </source>
</reference>
<dbReference type="SUPFAM" id="SSF101447">
    <property type="entry name" value="Formin homology 2 domain (FH2 domain)"/>
    <property type="match status" value="1"/>
</dbReference>
<evidence type="ECO:0000259" key="2">
    <source>
        <dbReference type="PROSITE" id="PS51411"/>
    </source>
</evidence>
<proteinExistence type="predicted"/>
<sequence length="983" mass="101274">MSERVEPAQSRAVQIGATDASVSANPTASAPRHSNASSPDSSPTPSNPSHPASLNGDDARHGTSPATSIDVPSMLPAGLKLDLSSSGAHSRQEQQASLSRAGVARSPHPLDGSQEARSSLAARSGGILATMQEEDGPAFSESRRDSTLGFDPNPSYSHMEQAMRASRHRSASSAAALALHGSAAPFVDRWAKNAAGRIAPAPGVSSRTIWEGPNTDSMASNASPNPAMPQRPVPPLQRGFSASFVRSKPEPASPSPFLSSPAGFHDLGFDFFDPSLRTSRASVHATTASPFGAMPDLPQLSSYPDSAAAADMGGQDSQRPSAGTESRRHSVAGTGPNREPAGVIGGHRRAIGFDVADSYAREANGSWPRAVSHGRDRSVSSVIPGFNPFAGSSLALSVDDLEGDYQFEPSPRHDAQRSDLPGSSASDASPYAASMPSAFDDRGFGSFEGGSVGLNETPQARGHRRGGRDSLSASWDTMTPSQMAARSPGEGQRTLAEMTRQLRQMSIGEGDLRARPHLAGVASIFDSQTEGTRTVRASPGTSPTGMRDSAMDSSASASASTGRGLSAQAKSFTSILQARATMAQDQVDTGGYAAVGPVDMPFYGYAAGPALGPSGRIMPQMAAVPPFLPPPPPPPPPPPQQQQQLLLQQQLAGFGASVIGGLPGLGPLPSMSTSSNDLTFSSLAALGPMPPSSMGPFGGFGGAAGGALSSAGTTSELQDLGKGVPLTSLSKETPLYIVEFKQGRTDLFFRSTSPSQSPSNRDGEPIRRGDLVIVEADRGKDLGTVVNDSITVEQVQAFLAHQSDLTIGTAAGGGGGGGAAAAAAAVAGLQGQGGLLAGAGGAGSGAGDETSSNASGLSGSPTSTTGGSQASVSTHAMAGARPMRTISPKRLFTKATAADTSTLYSKAQDEERALQLCISKVMQRGLPMSVVAAEMQWDRRKLTFYYTASMRVDFRDLVKELFRLYKTRIWMCHLGHPSGAGMG</sequence>
<dbReference type="NCBIfam" id="NF041131">
    <property type="entry name" value="RicT_YaaT_fam"/>
    <property type="match status" value="1"/>
</dbReference>
<feature type="compositionally biased region" description="Polar residues" evidence="1">
    <location>
        <begin position="471"/>
        <end position="484"/>
    </location>
</feature>
<dbReference type="InterPro" id="IPR047767">
    <property type="entry name" value="PSP1-like"/>
</dbReference>
<feature type="compositionally biased region" description="Polar residues" evidence="1">
    <location>
        <begin position="214"/>
        <end position="224"/>
    </location>
</feature>
<dbReference type="GO" id="GO:0005737">
    <property type="term" value="C:cytoplasm"/>
    <property type="evidence" value="ECO:0007669"/>
    <property type="project" value="TreeGrafter"/>
</dbReference>
<feature type="compositionally biased region" description="Low complexity" evidence="1">
    <location>
        <begin position="421"/>
        <end position="438"/>
    </location>
</feature>
<accession>A0A2N8UKY8</accession>
<feature type="region of interest" description="Disordered" evidence="1">
    <location>
        <begin position="288"/>
        <end position="344"/>
    </location>
</feature>
<organism evidence="3 4">
    <name type="scientific">Sporisorium reilianum f. sp. reilianum</name>
    <dbReference type="NCBI Taxonomy" id="72559"/>
    <lineage>
        <taxon>Eukaryota</taxon>
        <taxon>Fungi</taxon>
        <taxon>Dikarya</taxon>
        <taxon>Basidiomycota</taxon>
        <taxon>Ustilaginomycotina</taxon>
        <taxon>Ustilaginomycetes</taxon>
        <taxon>Ustilaginales</taxon>
        <taxon>Ustilaginaceae</taxon>
        <taxon>Sporisorium</taxon>
    </lineage>
</organism>
<feature type="compositionally biased region" description="Polar residues" evidence="1">
    <location>
        <begin position="750"/>
        <end position="760"/>
    </location>
</feature>
<evidence type="ECO:0000313" key="4">
    <source>
        <dbReference type="Proteomes" id="UP000239563"/>
    </source>
</evidence>
<protein>
    <submittedName>
        <fullName evidence="3">Related to suppressor protein PSP1</fullName>
    </submittedName>
</protein>
<dbReference type="PROSITE" id="PS51411">
    <property type="entry name" value="PSP1_C"/>
    <property type="match status" value="1"/>
</dbReference>
<feature type="region of interest" description="Disordered" evidence="1">
    <location>
        <begin position="1"/>
        <end position="168"/>
    </location>
</feature>
<feature type="region of interest" description="Disordered" evidence="1">
    <location>
        <begin position="749"/>
        <end position="768"/>
    </location>
</feature>
<dbReference type="InterPro" id="IPR007557">
    <property type="entry name" value="PSP1_C"/>
</dbReference>
<feature type="compositionally biased region" description="Polar residues" evidence="1">
    <location>
        <begin position="83"/>
        <end position="98"/>
    </location>
</feature>
<feature type="region of interest" description="Disordered" evidence="1">
    <location>
        <begin position="838"/>
        <end position="878"/>
    </location>
</feature>
<dbReference type="AlphaFoldDB" id="A0A2N8UKY8"/>